<organism evidence="3 4">
    <name type="scientific">Pseudocercospora fuligena</name>
    <dbReference type="NCBI Taxonomy" id="685502"/>
    <lineage>
        <taxon>Eukaryota</taxon>
        <taxon>Fungi</taxon>
        <taxon>Dikarya</taxon>
        <taxon>Ascomycota</taxon>
        <taxon>Pezizomycotina</taxon>
        <taxon>Dothideomycetes</taxon>
        <taxon>Dothideomycetidae</taxon>
        <taxon>Mycosphaerellales</taxon>
        <taxon>Mycosphaerellaceae</taxon>
        <taxon>Pseudocercospora</taxon>
    </lineage>
</organism>
<feature type="region of interest" description="Disordered" evidence="1">
    <location>
        <begin position="188"/>
        <end position="219"/>
    </location>
</feature>
<accession>A0A8H6R9G7</accession>
<keyword evidence="2" id="KW-0812">Transmembrane</keyword>
<dbReference type="OrthoDB" id="10645113at2759"/>
<evidence type="ECO:0000313" key="4">
    <source>
        <dbReference type="Proteomes" id="UP000660729"/>
    </source>
</evidence>
<dbReference type="EMBL" id="JABCIY010000244">
    <property type="protein sequence ID" value="KAF7186938.1"/>
    <property type="molecule type" value="Genomic_DNA"/>
</dbReference>
<gene>
    <name evidence="3" type="ORF">HII31_11732</name>
</gene>
<feature type="transmembrane region" description="Helical" evidence="2">
    <location>
        <begin position="228"/>
        <end position="247"/>
    </location>
</feature>
<proteinExistence type="predicted"/>
<keyword evidence="4" id="KW-1185">Reference proteome</keyword>
<keyword evidence="2" id="KW-0472">Membrane</keyword>
<dbReference type="AlphaFoldDB" id="A0A8H6R9G7"/>
<comment type="caution">
    <text evidence="3">The sequence shown here is derived from an EMBL/GenBank/DDBJ whole genome shotgun (WGS) entry which is preliminary data.</text>
</comment>
<protein>
    <submittedName>
        <fullName evidence="3">Uncharacterized protein</fullName>
    </submittedName>
</protein>
<keyword evidence="2" id="KW-1133">Transmembrane helix</keyword>
<reference evidence="3" key="1">
    <citation type="submission" date="2020-04" db="EMBL/GenBank/DDBJ databases">
        <title>Draft genome resource of the tomato pathogen Pseudocercospora fuligena.</title>
        <authorList>
            <person name="Zaccaron A."/>
        </authorList>
    </citation>
    <scope>NUCLEOTIDE SEQUENCE</scope>
    <source>
        <strain evidence="3">PF001</strain>
    </source>
</reference>
<dbReference type="Proteomes" id="UP000660729">
    <property type="component" value="Unassembled WGS sequence"/>
</dbReference>
<evidence type="ECO:0000256" key="1">
    <source>
        <dbReference type="SAM" id="MobiDB-lite"/>
    </source>
</evidence>
<feature type="region of interest" description="Disordered" evidence="1">
    <location>
        <begin position="402"/>
        <end position="428"/>
    </location>
</feature>
<evidence type="ECO:0000313" key="3">
    <source>
        <dbReference type="EMBL" id="KAF7186938.1"/>
    </source>
</evidence>
<feature type="compositionally biased region" description="Basic and acidic residues" evidence="1">
    <location>
        <begin position="414"/>
        <end position="428"/>
    </location>
</feature>
<evidence type="ECO:0000256" key="2">
    <source>
        <dbReference type="SAM" id="Phobius"/>
    </source>
</evidence>
<sequence length="522" mass="59974">MAGLSEIAHSTLSRNLVPTLGAVERIAPTILVALRYTPAPARPSLSAIGPESSRVWYVKQHDGVKKSCKTFSSTESSIEPQRTPCPILSAWTHRATPFRAASRPTVAAHGLSAVACRAYHSARDRQALGDTYGSGYLNSQELAPWKTRRHEEFWKEIHKQARRNPPQEEFPSRRSRIEQEWKLYNESEIAKDHATSTNHQDEKKLPGEREDAKHQAASKEPKEECAEMYLALLCIMIITFLASLGAFSGTLDFIGKLLDNTWRELKRLRDGVDHWIFGMSWEQHQAYLNAYHRVANRCPRDGDYRLIADCEEIMSKNKFFGDKKFISTNSSLSGPTEELQSEYWRKRYQALQAQINKQNEISNPVRSQEDYGQTEAYPNAHQYFSASALRQISKQNEAVGKTVGEEMPDQNKVTAKEPPPKMSESAKLRAETRNLSPLDLWHKAYKAEEELRRPEYIERLEAANKKLGRPNKSNYMYNKMKTLDIWHKAYQAEEELRRPEYLRRLAKARGIKYVEEGEEDTK</sequence>
<name>A0A8H6R9G7_9PEZI</name>